<sequence>MDIKIGFSDSPRELAFSTDTPKEELQARVSEVLAQDNGMLELHDDRGRTFLVKGSRIAYVELGSASTRPVGFIG</sequence>
<evidence type="ECO:0008006" key="3">
    <source>
        <dbReference type="Google" id="ProtNLM"/>
    </source>
</evidence>
<organism evidence="1 2">
    <name type="scientific">Corynebacterium kalinowskii</name>
    <dbReference type="NCBI Taxonomy" id="2675216"/>
    <lineage>
        <taxon>Bacteria</taxon>
        <taxon>Bacillati</taxon>
        <taxon>Actinomycetota</taxon>
        <taxon>Actinomycetes</taxon>
        <taxon>Mycobacteriales</taxon>
        <taxon>Corynebacteriaceae</taxon>
        <taxon>Corynebacterium</taxon>
    </lineage>
</organism>
<keyword evidence="2" id="KW-1185">Reference proteome</keyword>
<reference evidence="2" key="1">
    <citation type="submission" date="2019-11" db="EMBL/GenBank/DDBJ databases">
        <title>Complete genome sequence of Corynebacterium kalinowskii 1959, a novel Corynebacterium species isolated from soil of a small paddock in Vilsendorf, Germany.</title>
        <authorList>
            <person name="Schaffert L."/>
            <person name="Ruwe M."/>
            <person name="Milse J."/>
            <person name="Hanuschka K."/>
            <person name="Ortseifen V."/>
            <person name="Droste J."/>
            <person name="Brandt D."/>
            <person name="Schlueter L."/>
            <person name="Kutter Y."/>
            <person name="Vinke S."/>
            <person name="Viehoefer P."/>
            <person name="Jacob L."/>
            <person name="Luebke N.-C."/>
            <person name="Schulte-Berndt E."/>
            <person name="Hain C."/>
            <person name="Linder M."/>
            <person name="Schmidt P."/>
            <person name="Wollenschlaeger L."/>
            <person name="Luttermann T."/>
            <person name="Thieme E."/>
            <person name="Hassa J."/>
            <person name="Haak M."/>
            <person name="Wittchen M."/>
            <person name="Mentz A."/>
            <person name="Persicke M."/>
            <person name="Busche T."/>
            <person name="Ruckert C."/>
        </authorList>
    </citation>
    <scope>NUCLEOTIDE SEQUENCE [LARGE SCALE GENOMIC DNA]</scope>
    <source>
        <strain evidence="2">1959</strain>
    </source>
</reference>
<gene>
    <name evidence="1" type="ORF">CKALI_09035</name>
</gene>
<dbReference type="Pfam" id="PF11305">
    <property type="entry name" value="DUF3107"/>
    <property type="match status" value="1"/>
</dbReference>
<evidence type="ECO:0000313" key="1">
    <source>
        <dbReference type="EMBL" id="QGU02662.1"/>
    </source>
</evidence>
<evidence type="ECO:0000313" key="2">
    <source>
        <dbReference type="Proteomes" id="UP000427071"/>
    </source>
</evidence>
<name>A0A6B8VBW7_9CORY</name>
<dbReference type="Proteomes" id="UP000427071">
    <property type="component" value="Chromosome"/>
</dbReference>
<accession>A0A6B8VBW7</accession>
<dbReference type="KEGG" id="ckw:CKALI_09035"/>
<dbReference type="EMBL" id="CP046452">
    <property type="protein sequence ID" value="QGU02662.1"/>
    <property type="molecule type" value="Genomic_DNA"/>
</dbReference>
<dbReference type="RefSeq" id="WP_156193024.1">
    <property type="nucleotide sequence ID" value="NZ_CP046452.1"/>
</dbReference>
<dbReference type="AlphaFoldDB" id="A0A6B8VBW7"/>
<dbReference type="InterPro" id="IPR021456">
    <property type="entry name" value="DUF3107"/>
</dbReference>
<protein>
    <recommendedName>
        <fullName evidence="3">DUF3107 domain-containing protein</fullName>
    </recommendedName>
</protein>
<proteinExistence type="predicted"/>